<gene>
    <name evidence="2" type="ORF">KHLLAP_LOCUS13670</name>
</gene>
<evidence type="ECO:0000256" key="1">
    <source>
        <dbReference type="SAM" id="MobiDB-lite"/>
    </source>
</evidence>
<feature type="compositionally biased region" description="Basic and acidic residues" evidence="1">
    <location>
        <begin position="198"/>
        <end position="210"/>
    </location>
</feature>
<proteinExistence type="predicted"/>
<accession>A0AAI8YMZ2</accession>
<dbReference type="Proteomes" id="UP001295740">
    <property type="component" value="Unassembled WGS sequence"/>
</dbReference>
<reference evidence="2" key="1">
    <citation type="submission" date="2023-10" db="EMBL/GenBank/DDBJ databases">
        <authorList>
            <person name="Hackl T."/>
        </authorList>
    </citation>
    <scope>NUCLEOTIDE SEQUENCE</scope>
</reference>
<feature type="compositionally biased region" description="Basic and acidic residues" evidence="1">
    <location>
        <begin position="125"/>
        <end position="142"/>
    </location>
</feature>
<evidence type="ECO:0000313" key="2">
    <source>
        <dbReference type="EMBL" id="CAJ2513202.1"/>
    </source>
</evidence>
<evidence type="ECO:0000313" key="3">
    <source>
        <dbReference type="Proteomes" id="UP001295740"/>
    </source>
</evidence>
<keyword evidence="3" id="KW-1185">Reference proteome</keyword>
<feature type="compositionally biased region" description="Basic and acidic residues" evidence="1">
    <location>
        <begin position="72"/>
        <end position="83"/>
    </location>
</feature>
<feature type="compositionally biased region" description="Low complexity" evidence="1">
    <location>
        <begin position="54"/>
        <end position="71"/>
    </location>
</feature>
<feature type="compositionally biased region" description="Basic and acidic residues" evidence="1">
    <location>
        <begin position="226"/>
        <end position="238"/>
    </location>
</feature>
<dbReference type="AlphaFoldDB" id="A0AAI8YMZ2"/>
<feature type="compositionally biased region" description="Low complexity" evidence="1">
    <location>
        <begin position="9"/>
        <end position="21"/>
    </location>
</feature>
<feature type="compositionally biased region" description="Basic residues" evidence="1">
    <location>
        <begin position="271"/>
        <end position="282"/>
    </location>
</feature>
<feature type="region of interest" description="Disordered" evidence="1">
    <location>
        <begin position="1"/>
        <end position="282"/>
    </location>
</feature>
<dbReference type="EMBL" id="CAUWAG010000020">
    <property type="protein sequence ID" value="CAJ2513202.1"/>
    <property type="molecule type" value="Genomic_DNA"/>
</dbReference>
<protein>
    <submittedName>
        <fullName evidence="2">Uu.00g013210.m01.CDS01</fullName>
    </submittedName>
</protein>
<name>A0AAI8YMZ2_9PEZI</name>
<sequence length="282" mass="28610">MADNTINGAAPASNVANAPVSDSSLPPVAKAPASTVDASMMPSVPPDAGASTEPIAPGAQPPAQAEAPATDAPKDDLAKKMDAADTLALQPEQPTEPVLTPTSLPPPVEATEAVAPAPPTTGADELPKPVSVEEVRDQDLPDAKPPPPAEMAGALQNEAPEKPEKPTEDAAMAESAPTVTTGPEKTEVPEVDSAAVAKEPEEADAKTGDKRKAKGAKPSKGNDTVDEAKDTAPVEKKQKTNGAPADGGALKPGRPKKDKSAPKPAPPMGRTARKTRSQTKES</sequence>
<organism evidence="2 3">
    <name type="scientific">Anthostomella pinea</name>
    <dbReference type="NCBI Taxonomy" id="933095"/>
    <lineage>
        <taxon>Eukaryota</taxon>
        <taxon>Fungi</taxon>
        <taxon>Dikarya</taxon>
        <taxon>Ascomycota</taxon>
        <taxon>Pezizomycotina</taxon>
        <taxon>Sordariomycetes</taxon>
        <taxon>Xylariomycetidae</taxon>
        <taxon>Xylariales</taxon>
        <taxon>Xylariaceae</taxon>
        <taxon>Anthostomella</taxon>
    </lineage>
</organism>
<feature type="compositionally biased region" description="Low complexity" evidence="1">
    <location>
        <begin position="84"/>
        <end position="102"/>
    </location>
</feature>
<feature type="compositionally biased region" description="Basic and acidic residues" evidence="1">
    <location>
        <begin position="159"/>
        <end position="168"/>
    </location>
</feature>
<comment type="caution">
    <text evidence="2">The sequence shown here is derived from an EMBL/GenBank/DDBJ whole genome shotgun (WGS) entry which is preliminary data.</text>
</comment>